<feature type="compositionally biased region" description="Low complexity" evidence="10">
    <location>
        <begin position="630"/>
        <end position="646"/>
    </location>
</feature>
<dbReference type="FunFam" id="1.25.40.10:FF:001600">
    <property type="entry name" value="Signal recognition particle subunit SRP72"/>
    <property type="match status" value="1"/>
</dbReference>
<organism evidence="12 13">
    <name type="scientific">Oldenlandia corymbosa var. corymbosa</name>
    <dbReference type="NCBI Taxonomy" id="529605"/>
    <lineage>
        <taxon>Eukaryota</taxon>
        <taxon>Viridiplantae</taxon>
        <taxon>Streptophyta</taxon>
        <taxon>Embryophyta</taxon>
        <taxon>Tracheophyta</taxon>
        <taxon>Spermatophyta</taxon>
        <taxon>Magnoliopsida</taxon>
        <taxon>eudicotyledons</taxon>
        <taxon>Gunneridae</taxon>
        <taxon>Pentapetalae</taxon>
        <taxon>asterids</taxon>
        <taxon>lamiids</taxon>
        <taxon>Gentianales</taxon>
        <taxon>Rubiaceae</taxon>
        <taxon>Rubioideae</taxon>
        <taxon>Spermacoceae</taxon>
        <taxon>Hedyotis-Oldenlandia complex</taxon>
        <taxon>Oldenlandia</taxon>
    </lineage>
</organism>
<evidence type="ECO:0000313" key="13">
    <source>
        <dbReference type="Proteomes" id="UP001161247"/>
    </source>
</evidence>
<evidence type="ECO:0000256" key="5">
    <source>
        <dbReference type="ARBA" id="ARBA00022490"/>
    </source>
</evidence>
<evidence type="ECO:0000256" key="2">
    <source>
        <dbReference type="ARBA" id="ARBA00004496"/>
    </source>
</evidence>
<dbReference type="PANTHER" id="PTHR14094:SF9">
    <property type="entry name" value="SIGNAL RECOGNITION PARTICLE SUBUNIT SRP72"/>
    <property type="match status" value="1"/>
</dbReference>
<evidence type="ECO:0000259" key="11">
    <source>
        <dbReference type="Pfam" id="PF08492"/>
    </source>
</evidence>
<feature type="domain" description="Signal recognition particle SRP72 subunit RNA-binding" evidence="11">
    <location>
        <begin position="556"/>
        <end position="608"/>
    </location>
</feature>
<proteinExistence type="inferred from homology"/>
<dbReference type="AlphaFoldDB" id="A0AAV1DFF4"/>
<keyword evidence="6" id="KW-0256">Endoplasmic reticulum</keyword>
<name>A0AAV1DFF4_OLDCO</name>
<dbReference type="GO" id="GO:0006614">
    <property type="term" value="P:SRP-dependent cotranslational protein targeting to membrane"/>
    <property type="evidence" value="ECO:0007669"/>
    <property type="project" value="UniProtKB-UniRule"/>
</dbReference>
<evidence type="ECO:0000256" key="8">
    <source>
        <dbReference type="ARBA" id="ARBA00023274"/>
    </source>
</evidence>
<comment type="similarity">
    <text evidence="3 9">Belongs to the SRP72 family.</text>
</comment>
<keyword evidence="7 9" id="KW-0733">Signal recognition particle</keyword>
<dbReference type="FunFam" id="1.25.40.10:FF:000648">
    <property type="entry name" value="Signal recognition particle subunit SRP72"/>
    <property type="match status" value="1"/>
</dbReference>
<dbReference type="InterPro" id="IPR013699">
    <property type="entry name" value="Signal_recog_part_SRP72_RNA-bd"/>
</dbReference>
<accession>A0AAV1DFF4</accession>
<dbReference type="InterPro" id="IPR031545">
    <property type="entry name" value="SRP72_TPR-like"/>
</dbReference>
<evidence type="ECO:0000256" key="3">
    <source>
        <dbReference type="ARBA" id="ARBA00007676"/>
    </source>
</evidence>
<keyword evidence="5 9" id="KW-0963">Cytoplasm</keyword>
<feature type="compositionally biased region" description="Basic residues" evidence="10">
    <location>
        <begin position="567"/>
        <end position="579"/>
    </location>
</feature>
<protein>
    <recommendedName>
        <fullName evidence="4 9">Signal recognition particle subunit SRP72</fullName>
    </recommendedName>
</protein>
<reference evidence="12" key="1">
    <citation type="submission" date="2023-03" db="EMBL/GenBank/DDBJ databases">
        <authorList>
            <person name="Julca I."/>
        </authorList>
    </citation>
    <scope>NUCLEOTIDE SEQUENCE</scope>
</reference>
<sequence length="665" mass="72893">MAPKAKPKAAPATATGSGSPAVSIEDLFTTLNRHIQEYKYSQAVKVADQVLSIAPSDEDAARCKVVALVKDEKFDEALRTIQEVSKKIAVDFSFLKAYCLYKQNKLDEALDLLKGQEETPETLVLEAQILYRLGKVDACVDNYQKLLKSKIESLEINVVAALVSAGKSSEVQGVLDSMRVKATSSHDLAYNVACSMIERGQYKDAEQLLLSAQRIAQEALVEDNYEADEIEIELAPINVQVAYVQQILGNTEEALASYANILKRNLGDDELTPAVAINNLIALKGPKDVSDGLRKLDRLSEKVDGQQSFKINHTLDLRLSTKQREAVYTNRVLLLLHSHKLDQARELVDTLSGMFPSSVTPVLLQAAVHVRENKAGKAEEILGQFAKKFPEKSRVVLLARAQIAAAAGHPQIAAESLAKIDDIQHMPATVATIVSLKERAGDIDGAEAVFDAAIKWWSNSMTEDHKLDSITQEAAAFKLKHGRRDEAARLYENLFKSCGSRGALVGLIQTAAYTDVEKAELYEKKLKAVPNLKAIDIDALEKTTGAKPEGSGLNLGSNEPSEPKSKEKAKKKRKRKPRYPKGFDPANPGPPPDPERWLPRKERSSYRPKRKDKRAAQVRGSQGAVVKEAGSNVSKSNQTSSSKGSSHNTEQPKASSKSSRKKSRN</sequence>
<keyword evidence="13" id="KW-1185">Reference proteome</keyword>
<dbReference type="Pfam" id="PF08492">
    <property type="entry name" value="SRP72"/>
    <property type="match status" value="1"/>
</dbReference>
<evidence type="ECO:0000256" key="1">
    <source>
        <dbReference type="ARBA" id="ARBA00004240"/>
    </source>
</evidence>
<evidence type="ECO:0000256" key="10">
    <source>
        <dbReference type="SAM" id="MobiDB-lite"/>
    </source>
</evidence>
<dbReference type="GO" id="GO:0005783">
    <property type="term" value="C:endoplasmic reticulum"/>
    <property type="evidence" value="ECO:0007669"/>
    <property type="project" value="UniProtKB-SubCell"/>
</dbReference>
<dbReference type="Proteomes" id="UP001161247">
    <property type="component" value="Chromosome 5"/>
</dbReference>
<gene>
    <name evidence="12" type="ORF">OLC1_LOCUS14991</name>
</gene>
<dbReference type="InterPro" id="IPR026270">
    <property type="entry name" value="SRP72"/>
</dbReference>
<feature type="region of interest" description="Disordered" evidence="10">
    <location>
        <begin position="544"/>
        <end position="665"/>
    </location>
</feature>
<dbReference type="GO" id="GO:0005786">
    <property type="term" value="C:signal recognition particle, endoplasmic reticulum targeting"/>
    <property type="evidence" value="ECO:0007669"/>
    <property type="project" value="UniProtKB-UniRule"/>
</dbReference>
<keyword evidence="8 9" id="KW-0687">Ribonucleoprotein</keyword>
<dbReference type="GO" id="GO:0008312">
    <property type="term" value="F:7S RNA binding"/>
    <property type="evidence" value="ECO:0007669"/>
    <property type="project" value="InterPro"/>
</dbReference>
<dbReference type="PIRSF" id="PIRSF038922">
    <property type="entry name" value="SRP72"/>
    <property type="match status" value="1"/>
</dbReference>
<evidence type="ECO:0000313" key="12">
    <source>
        <dbReference type="EMBL" id="CAI9106505.1"/>
    </source>
</evidence>
<dbReference type="Pfam" id="PF17004">
    <property type="entry name" value="SRP_TPR_like"/>
    <property type="match status" value="1"/>
</dbReference>
<dbReference type="EMBL" id="OX459122">
    <property type="protein sequence ID" value="CAI9106505.1"/>
    <property type="molecule type" value="Genomic_DNA"/>
</dbReference>
<dbReference type="InterPro" id="IPR011990">
    <property type="entry name" value="TPR-like_helical_dom_sf"/>
</dbReference>
<evidence type="ECO:0000256" key="4">
    <source>
        <dbReference type="ARBA" id="ARBA00018350"/>
    </source>
</evidence>
<comment type="subcellular location">
    <subcellularLocation>
        <location evidence="2 9">Cytoplasm</location>
    </subcellularLocation>
    <subcellularLocation>
        <location evidence="1">Endoplasmic reticulum</location>
    </subcellularLocation>
</comment>
<evidence type="ECO:0000256" key="7">
    <source>
        <dbReference type="ARBA" id="ARBA00023135"/>
    </source>
</evidence>
<evidence type="ECO:0000256" key="6">
    <source>
        <dbReference type="ARBA" id="ARBA00022824"/>
    </source>
</evidence>
<dbReference type="GO" id="GO:0043022">
    <property type="term" value="F:ribosome binding"/>
    <property type="evidence" value="ECO:0007669"/>
    <property type="project" value="TreeGrafter"/>
</dbReference>
<comment type="function">
    <text evidence="9">Component of the signal recognition particle (SRP) complex, a ribonucleoprotein complex that mediates the cotranslational targeting of secretory and membrane proteins to the endoplasmic reticulum (ER).</text>
</comment>
<dbReference type="Gene3D" id="1.25.40.10">
    <property type="entry name" value="Tetratricopeptide repeat domain"/>
    <property type="match status" value="2"/>
</dbReference>
<evidence type="ECO:0000256" key="9">
    <source>
        <dbReference type="PIRNR" id="PIRNR038922"/>
    </source>
</evidence>
<feature type="compositionally biased region" description="Basic and acidic residues" evidence="10">
    <location>
        <begin position="593"/>
        <end position="605"/>
    </location>
</feature>
<dbReference type="SUPFAM" id="SSF48452">
    <property type="entry name" value="TPR-like"/>
    <property type="match status" value="2"/>
</dbReference>
<dbReference type="PANTHER" id="PTHR14094">
    <property type="entry name" value="SIGNAL RECOGNITION PARTICLE 72"/>
    <property type="match status" value="1"/>
</dbReference>